<sequence>MTPRTCSVANALEVVGERWSLLALREVFFGNTRFDQIAANTGASRDVLAARLKKLVAAGVLEKRQYSDHPPRHEYHLTDSGRALHNVLLMLKEWGDAYVTEGPLPLVNEHSCGHVLEPRVVCTHCGEEADLESLTRSAATPAAS</sequence>
<evidence type="ECO:0000256" key="1">
    <source>
        <dbReference type="ARBA" id="ARBA00023015"/>
    </source>
</evidence>
<dbReference type="PANTHER" id="PTHR33204:SF18">
    <property type="entry name" value="TRANSCRIPTIONAL REGULATORY PROTEIN"/>
    <property type="match status" value="1"/>
</dbReference>
<keyword evidence="2" id="KW-0238">DNA-binding</keyword>
<accession>A0ABX1FI00</accession>
<reference evidence="5 6" key="1">
    <citation type="submission" date="2019-08" db="EMBL/GenBank/DDBJ databases">
        <title>Lentzea from Indian Himalayas.</title>
        <authorList>
            <person name="Mandal S."/>
            <person name="Mallick Gupta A."/>
            <person name="Maiti P.K."/>
            <person name="Sarkar J."/>
            <person name="Mandal S."/>
        </authorList>
    </citation>
    <scope>NUCLEOTIDE SEQUENCE [LARGE SCALE GENOMIC DNA]</scope>
    <source>
        <strain evidence="5 6">PSKA42</strain>
    </source>
</reference>
<evidence type="ECO:0000313" key="5">
    <source>
        <dbReference type="EMBL" id="NKE58517.1"/>
    </source>
</evidence>
<keyword evidence="6" id="KW-1185">Reference proteome</keyword>
<evidence type="ECO:0000313" key="6">
    <source>
        <dbReference type="Proteomes" id="UP001515943"/>
    </source>
</evidence>
<dbReference type="Proteomes" id="UP001515943">
    <property type="component" value="Unassembled WGS sequence"/>
</dbReference>
<dbReference type="EMBL" id="VSRL01000056">
    <property type="protein sequence ID" value="NKE58517.1"/>
    <property type="molecule type" value="Genomic_DNA"/>
</dbReference>
<dbReference type="Gene3D" id="1.10.10.10">
    <property type="entry name" value="Winged helix-like DNA-binding domain superfamily/Winged helix DNA-binding domain"/>
    <property type="match status" value="1"/>
</dbReference>
<dbReference type="PANTHER" id="PTHR33204">
    <property type="entry name" value="TRANSCRIPTIONAL REGULATOR, MARR FAMILY"/>
    <property type="match status" value="1"/>
</dbReference>
<protein>
    <submittedName>
        <fullName evidence="5">Helix-turn-helix transcriptional regulator</fullName>
    </submittedName>
</protein>
<organism evidence="5 6">
    <name type="scientific">Lentzea indica</name>
    <dbReference type="NCBI Taxonomy" id="2604800"/>
    <lineage>
        <taxon>Bacteria</taxon>
        <taxon>Bacillati</taxon>
        <taxon>Actinomycetota</taxon>
        <taxon>Actinomycetes</taxon>
        <taxon>Pseudonocardiales</taxon>
        <taxon>Pseudonocardiaceae</taxon>
        <taxon>Lentzea</taxon>
    </lineage>
</organism>
<dbReference type="Pfam" id="PF01638">
    <property type="entry name" value="HxlR"/>
    <property type="match status" value="1"/>
</dbReference>
<name>A0ABX1FI00_9PSEU</name>
<keyword evidence="3" id="KW-0804">Transcription</keyword>
<dbReference type="RefSeq" id="WP_167975180.1">
    <property type="nucleotide sequence ID" value="NZ_VSRL01000056.1"/>
</dbReference>
<dbReference type="InterPro" id="IPR036390">
    <property type="entry name" value="WH_DNA-bd_sf"/>
</dbReference>
<keyword evidence="1" id="KW-0805">Transcription regulation</keyword>
<dbReference type="InterPro" id="IPR002577">
    <property type="entry name" value="HTH_HxlR"/>
</dbReference>
<evidence type="ECO:0000259" key="4">
    <source>
        <dbReference type="PROSITE" id="PS51118"/>
    </source>
</evidence>
<dbReference type="SUPFAM" id="SSF46785">
    <property type="entry name" value="Winged helix' DNA-binding domain"/>
    <property type="match status" value="1"/>
</dbReference>
<feature type="domain" description="HTH hxlR-type" evidence="4">
    <location>
        <begin position="6"/>
        <end position="103"/>
    </location>
</feature>
<evidence type="ECO:0000256" key="2">
    <source>
        <dbReference type="ARBA" id="ARBA00023125"/>
    </source>
</evidence>
<proteinExistence type="predicted"/>
<dbReference type="InterPro" id="IPR036388">
    <property type="entry name" value="WH-like_DNA-bd_sf"/>
</dbReference>
<comment type="caution">
    <text evidence="5">The sequence shown here is derived from an EMBL/GenBank/DDBJ whole genome shotgun (WGS) entry which is preliminary data.</text>
</comment>
<gene>
    <name evidence="5" type="ORF">FXN61_17490</name>
</gene>
<evidence type="ECO:0000256" key="3">
    <source>
        <dbReference type="ARBA" id="ARBA00023163"/>
    </source>
</evidence>
<dbReference type="PROSITE" id="PS51118">
    <property type="entry name" value="HTH_HXLR"/>
    <property type="match status" value="1"/>
</dbReference>